<keyword evidence="5 8" id="KW-0812">Transmembrane</keyword>
<dbReference type="RefSeq" id="WP_347370728.1">
    <property type="nucleotide sequence ID" value="NZ_JBDOJC010000001.1"/>
</dbReference>
<dbReference type="EMBL" id="JBDOJC010000001">
    <property type="protein sequence ID" value="MEO2217579.1"/>
    <property type="molecule type" value="Genomic_DNA"/>
</dbReference>
<feature type="transmembrane region" description="Helical" evidence="8">
    <location>
        <begin position="62"/>
        <end position="81"/>
    </location>
</feature>
<protein>
    <submittedName>
        <fullName evidence="10">MFS transporter</fullName>
    </submittedName>
</protein>
<dbReference type="PANTHER" id="PTHR23522:SF10">
    <property type="entry name" value="3-PHENYLPROPIONIC ACID TRANSPORTER-RELATED"/>
    <property type="match status" value="1"/>
</dbReference>
<feature type="transmembrane region" description="Helical" evidence="8">
    <location>
        <begin position="257"/>
        <end position="277"/>
    </location>
</feature>
<name>A0ABV0FBW8_9NEIS</name>
<feature type="transmembrane region" description="Helical" evidence="8">
    <location>
        <begin position="229"/>
        <end position="250"/>
    </location>
</feature>
<accession>A0ABV0FBW8</accession>
<evidence type="ECO:0000256" key="1">
    <source>
        <dbReference type="ARBA" id="ARBA00004429"/>
    </source>
</evidence>
<reference evidence="10 11" key="1">
    <citation type="submission" date="2024-05" db="EMBL/GenBank/DDBJ databases">
        <authorList>
            <person name="De Oliveira J.P."/>
            <person name="Noriler S.A."/>
            <person name="De Oliveira A.G."/>
            <person name="Sipoli D.S."/>
        </authorList>
    </citation>
    <scope>NUCLEOTIDE SEQUENCE [LARGE SCALE GENOMIC DNA]</scope>
    <source>
        <strain evidence="10 11">LABIM189</strain>
    </source>
</reference>
<evidence type="ECO:0000256" key="6">
    <source>
        <dbReference type="ARBA" id="ARBA00022989"/>
    </source>
</evidence>
<dbReference type="Pfam" id="PF12832">
    <property type="entry name" value="MFS_1_like"/>
    <property type="match status" value="1"/>
</dbReference>
<evidence type="ECO:0000256" key="5">
    <source>
        <dbReference type="ARBA" id="ARBA00022692"/>
    </source>
</evidence>
<dbReference type="InterPro" id="IPR026032">
    <property type="entry name" value="HcaT-like"/>
</dbReference>
<feature type="domain" description="Major facilitator superfamily associated" evidence="9">
    <location>
        <begin position="3"/>
        <end position="351"/>
    </location>
</feature>
<dbReference type="Gene3D" id="1.20.1250.20">
    <property type="entry name" value="MFS general substrate transporter like domains"/>
    <property type="match status" value="2"/>
</dbReference>
<evidence type="ECO:0000313" key="11">
    <source>
        <dbReference type="Proteomes" id="UP001455709"/>
    </source>
</evidence>
<dbReference type="InterPro" id="IPR036259">
    <property type="entry name" value="MFS_trans_sf"/>
</dbReference>
<dbReference type="NCBIfam" id="NF037955">
    <property type="entry name" value="mfs"/>
    <property type="match status" value="1"/>
</dbReference>
<keyword evidence="6 8" id="KW-1133">Transmembrane helix</keyword>
<dbReference type="Proteomes" id="UP001455709">
    <property type="component" value="Unassembled WGS sequence"/>
</dbReference>
<feature type="transmembrane region" description="Helical" evidence="8">
    <location>
        <begin position="351"/>
        <end position="371"/>
    </location>
</feature>
<evidence type="ECO:0000313" key="10">
    <source>
        <dbReference type="EMBL" id="MEO2217579.1"/>
    </source>
</evidence>
<sequence>MYLIYLCYFAAEGIIYPFWPVWLKSQGFDNGGVALFMAAAYWPQVLFGLGLSYLADWRFRQLSVAGWVGMLSAIVIFLFYLPKSIALYLILAMLYGGLWTTVLPLSESYLLERDKSASHDYGWVRAAGSLSFIIFSIAGGQLLGLYGQGIVPGMIGLLMALTAAACFLLTVRHPHVGGARSVKVARPDWRDLRQYPVLLLCLGSAGLIQLSHCLYFATISNSWATLGYSATWIGAFWAVAVLAEIVYFALSSKVMNLFSPLRVMMLSGLFATLRWVITWFDHSLTSIVVGQMMHALSFAAYHAALMRYIRDNAPESMRAFTQGIYYSLAVALPMGILTPLAGSLYDQIGDQAYLFMALISFSGVVTAFIANQHTGRSHESRILFRRLF</sequence>
<evidence type="ECO:0000256" key="8">
    <source>
        <dbReference type="SAM" id="Phobius"/>
    </source>
</evidence>
<dbReference type="SUPFAM" id="SSF103473">
    <property type="entry name" value="MFS general substrate transporter"/>
    <property type="match status" value="1"/>
</dbReference>
<keyword evidence="11" id="KW-1185">Reference proteome</keyword>
<feature type="transmembrane region" description="Helical" evidence="8">
    <location>
        <begin position="34"/>
        <end position="55"/>
    </location>
</feature>
<evidence type="ECO:0000259" key="9">
    <source>
        <dbReference type="Pfam" id="PF12832"/>
    </source>
</evidence>
<feature type="transmembrane region" description="Helical" evidence="8">
    <location>
        <begin position="150"/>
        <end position="171"/>
    </location>
</feature>
<feature type="transmembrane region" description="Helical" evidence="8">
    <location>
        <begin position="87"/>
        <end position="111"/>
    </location>
</feature>
<keyword evidence="3" id="KW-1003">Cell membrane</keyword>
<keyword evidence="2" id="KW-0813">Transport</keyword>
<dbReference type="InterPro" id="IPR024989">
    <property type="entry name" value="MFS_assoc_dom"/>
</dbReference>
<evidence type="ECO:0000256" key="7">
    <source>
        <dbReference type="ARBA" id="ARBA00023136"/>
    </source>
</evidence>
<evidence type="ECO:0000256" key="2">
    <source>
        <dbReference type="ARBA" id="ARBA00022448"/>
    </source>
</evidence>
<evidence type="ECO:0000256" key="3">
    <source>
        <dbReference type="ARBA" id="ARBA00022475"/>
    </source>
</evidence>
<proteinExistence type="predicted"/>
<feature type="transmembrane region" description="Helical" evidence="8">
    <location>
        <begin position="123"/>
        <end position="144"/>
    </location>
</feature>
<comment type="caution">
    <text evidence="10">The sequence shown here is derived from an EMBL/GenBank/DDBJ whole genome shotgun (WGS) entry which is preliminary data.</text>
</comment>
<keyword evidence="7 8" id="KW-0472">Membrane</keyword>
<feature type="transmembrane region" description="Helical" evidence="8">
    <location>
        <begin position="192"/>
        <end position="217"/>
    </location>
</feature>
<feature type="transmembrane region" description="Helical" evidence="8">
    <location>
        <begin position="283"/>
        <end position="304"/>
    </location>
</feature>
<keyword evidence="4" id="KW-0997">Cell inner membrane</keyword>
<dbReference type="PANTHER" id="PTHR23522">
    <property type="entry name" value="BLL5896 PROTEIN"/>
    <property type="match status" value="1"/>
</dbReference>
<feature type="transmembrane region" description="Helical" evidence="8">
    <location>
        <begin position="5"/>
        <end position="22"/>
    </location>
</feature>
<feature type="transmembrane region" description="Helical" evidence="8">
    <location>
        <begin position="324"/>
        <end position="345"/>
    </location>
</feature>
<dbReference type="PIRSF" id="PIRSF004925">
    <property type="entry name" value="HcaT"/>
    <property type="match status" value="1"/>
</dbReference>
<evidence type="ECO:0000256" key="4">
    <source>
        <dbReference type="ARBA" id="ARBA00022519"/>
    </source>
</evidence>
<organism evidence="10 11">
    <name type="scientific">Chromobacterium vaccinii</name>
    <dbReference type="NCBI Taxonomy" id="1108595"/>
    <lineage>
        <taxon>Bacteria</taxon>
        <taxon>Pseudomonadati</taxon>
        <taxon>Pseudomonadota</taxon>
        <taxon>Betaproteobacteria</taxon>
        <taxon>Neisseriales</taxon>
        <taxon>Chromobacteriaceae</taxon>
        <taxon>Chromobacterium</taxon>
    </lineage>
</organism>
<gene>
    <name evidence="10" type="ORF">ABGV49_10980</name>
</gene>
<comment type="subcellular location">
    <subcellularLocation>
        <location evidence="1">Cell inner membrane</location>
        <topology evidence="1">Multi-pass membrane protein</topology>
    </subcellularLocation>
</comment>